<evidence type="ECO:0000313" key="1">
    <source>
        <dbReference type="EMBL" id="TLD02137.1"/>
    </source>
</evidence>
<keyword evidence="2" id="KW-1185">Reference proteome</keyword>
<sequence>MENSKELIGILQAISIVAKNLAEKLMRIDWEMKEYESGQAAMYEKSGRQKGRK</sequence>
<dbReference type="AlphaFoldDB" id="A0A4U8QAX4"/>
<dbReference type="EMBL" id="QGQD01000022">
    <property type="protein sequence ID" value="TLD02137.1"/>
    <property type="molecule type" value="Genomic_DNA"/>
</dbReference>
<dbReference type="Proteomes" id="UP000306509">
    <property type="component" value="Unassembled WGS sequence"/>
</dbReference>
<dbReference type="RefSeq" id="WP_197041647.1">
    <property type="nucleotide sequence ID" value="NZ_CAUSDN010000104.1"/>
</dbReference>
<accession>A0A4U8QAX4</accession>
<organism evidence="1 2">
    <name type="scientific">Robinsoniella peoriensis</name>
    <dbReference type="NCBI Taxonomy" id="180332"/>
    <lineage>
        <taxon>Bacteria</taxon>
        <taxon>Bacillati</taxon>
        <taxon>Bacillota</taxon>
        <taxon>Clostridia</taxon>
        <taxon>Lachnospirales</taxon>
        <taxon>Lachnospiraceae</taxon>
        <taxon>Robinsoniella</taxon>
    </lineage>
</organism>
<comment type="caution">
    <text evidence="1">The sequence shown here is derived from an EMBL/GenBank/DDBJ whole genome shotgun (WGS) entry which is preliminary data.</text>
</comment>
<protein>
    <submittedName>
        <fullName evidence="1">Uncharacterized protein</fullName>
    </submittedName>
</protein>
<evidence type="ECO:0000313" key="2">
    <source>
        <dbReference type="Proteomes" id="UP000306509"/>
    </source>
</evidence>
<proteinExistence type="predicted"/>
<reference evidence="1 2" key="1">
    <citation type="journal article" date="2019" name="Anaerobe">
        <title>Detection of Robinsoniella peoriensis in multiple bone samples of a trauma patient.</title>
        <authorList>
            <person name="Schrottner P."/>
            <person name="Hartwich K."/>
            <person name="Bunk B."/>
            <person name="Schober I."/>
            <person name="Helbig S."/>
            <person name="Rudolph W.W."/>
            <person name="Gunzer F."/>
        </authorList>
    </citation>
    <scope>NUCLEOTIDE SEQUENCE [LARGE SCALE GENOMIC DNA]</scope>
    <source>
        <strain evidence="1 2">DSM 106044</strain>
    </source>
</reference>
<gene>
    <name evidence="1" type="ORF">DSM106044_00943</name>
</gene>
<name>A0A4U8QAX4_9FIRM</name>